<keyword evidence="2" id="KW-1185">Reference proteome</keyword>
<proteinExistence type="predicted"/>
<evidence type="ECO:0008006" key="3">
    <source>
        <dbReference type="Google" id="ProtNLM"/>
    </source>
</evidence>
<reference evidence="1 2" key="1">
    <citation type="submission" date="2024-05" db="EMBL/GenBank/DDBJ databases">
        <authorList>
            <person name="Zhao H."/>
            <person name="Xu Y."/>
            <person name="Lin S."/>
            <person name="Spain J.C."/>
            <person name="Zhou N.-Y."/>
        </authorList>
    </citation>
    <scope>NUCLEOTIDE SEQUENCE [LARGE SCALE GENOMIC DNA]</scope>
    <source>
        <strain evidence="1 2">NEAU-NG30</strain>
    </source>
</reference>
<comment type="caution">
    <text evidence="1">The sequence shown here is derived from an EMBL/GenBank/DDBJ whole genome shotgun (WGS) entry which is preliminary data.</text>
</comment>
<protein>
    <recommendedName>
        <fullName evidence="3">DUF222 domain-containing protein</fullName>
    </recommendedName>
</protein>
<name>A0ABV0LGJ9_9PSEU</name>
<organism evidence="1 2">
    <name type="scientific">Amycolatopsis melonis</name>
    <dbReference type="NCBI Taxonomy" id="3156488"/>
    <lineage>
        <taxon>Bacteria</taxon>
        <taxon>Bacillati</taxon>
        <taxon>Actinomycetota</taxon>
        <taxon>Actinomycetes</taxon>
        <taxon>Pseudonocardiales</taxon>
        <taxon>Pseudonocardiaceae</taxon>
        <taxon>Amycolatopsis</taxon>
    </lineage>
</organism>
<dbReference type="RefSeq" id="WP_348951359.1">
    <property type="nucleotide sequence ID" value="NZ_JBDZYD010000005.1"/>
</dbReference>
<sequence>MHAGLTQLSPGLARRLGAMPACERRSLAGRVCRVAVERTAVEAGALAEALQVLVGQAEPSPELHRRVEAVTVQLDERAWDVQDSVENGEATEADYKLAFRRARASAAVGFALTNTLESASDALYDAYFAIEEEELFTRACVGD</sequence>
<evidence type="ECO:0000313" key="2">
    <source>
        <dbReference type="Proteomes" id="UP001440984"/>
    </source>
</evidence>
<dbReference type="Proteomes" id="UP001440984">
    <property type="component" value="Unassembled WGS sequence"/>
</dbReference>
<gene>
    <name evidence="1" type="ORF">ABJI51_15445</name>
</gene>
<dbReference type="EMBL" id="JBDZYD010000005">
    <property type="protein sequence ID" value="MEQ0560482.1"/>
    <property type="molecule type" value="Genomic_DNA"/>
</dbReference>
<evidence type="ECO:0000313" key="1">
    <source>
        <dbReference type="EMBL" id="MEQ0560482.1"/>
    </source>
</evidence>
<accession>A0ABV0LGJ9</accession>